<dbReference type="InterPro" id="IPR043149">
    <property type="entry name" value="TagF_N"/>
</dbReference>
<comment type="caution">
    <text evidence="8">The sequence shown here is derived from an EMBL/GenBank/DDBJ whole genome shotgun (WGS) entry which is preliminary data.</text>
</comment>
<dbReference type="InterPro" id="IPR043148">
    <property type="entry name" value="TagF_C"/>
</dbReference>
<keyword evidence="9" id="KW-1185">Reference proteome</keyword>
<accession>A0A315YCK9</accession>
<name>A0A315YCK9_9EURY</name>
<evidence type="ECO:0000256" key="5">
    <source>
        <dbReference type="ARBA" id="ARBA00022944"/>
    </source>
</evidence>
<gene>
    <name evidence="8" type="primary">tagF_4</name>
    <name evidence="8" type="ORF">MBBTH_00730</name>
</gene>
<dbReference type="EC" id="2.7.8.12" evidence="8"/>
<dbReference type="GO" id="GO:0016757">
    <property type="term" value="F:glycosyltransferase activity"/>
    <property type="evidence" value="ECO:0007669"/>
    <property type="project" value="InterPro"/>
</dbReference>
<dbReference type="Gene3D" id="3.40.50.11820">
    <property type="match status" value="1"/>
</dbReference>
<sequence>MGFKSKLLNLKECAVNSMIYKEYYNKDLDEKLVYLESRDGLDFTGNIFRIVEELSTGKYGDLKIHVHAKPQVVDRIKAFKRNYNLKIDKIITKEALATKTLEKAKYIFTDSGIRPKYVKREGQIFVNTWHGTPLKAMGKDNVAEEHRLGNVQHPLLSSDYLLYPNHYMKEKMLNAYMIEKIFPGKILMEGYPRNSVFLKESWLKDKLGLEDKEIFVYMPTFRGIFMDRDDEGQKNEVEEILSQLDLRLKDNQILYVKLHVLNESQIDFDKFTNVRPFPQGYEIYDVLNMADVLITDYSSVFYDFANTKRKIILFNYDEEEYMSYRGFYVPLKHIPFPKVRNVDGLVEEMNSPINYKSDNFLNKFCQFDNVDAAERICRHIFLNEHVCVEEEIENDNPNILIFAGALYKFGIASALFNLLNNVDRTKYNFFITFKQWEENILQNHEEIFKIIPDDVEVLPIRFNLIPTVKEKLAYNKFYLSNDRMDCPSELRNLFKRSFDKQFGSVKWDMVIDFDGYNHDETLMFTSSDFKSGVWVHNDMVSEMKAKHNQNPNVLREAYSQADNVCVVSPSLVEPTKSISGRKDNVRVIHNLNDYESILKRSNEEVHLDENTIVYNNEIECVLAKDSIKFITIGRFSPEKGHERLILAFNEFCSDFPDAQLIIIGGYGVEYEKTCELVDSVEYGDNITLINNISNPMPILKECDLFILSSYHEGWPMVLMEADTLCVPIISTDIASTRAMGHYAGQLVENSQEGILKGMHDFVDGNVLCCNSDFEKYNDVAVDEFYSLLQ</sequence>
<proteinExistence type="inferred from homology"/>
<dbReference type="Pfam" id="PF00534">
    <property type="entry name" value="Glycos_transf_1"/>
    <property type="match status" value="1"/>
</dbReference>
<dbReference type="AlphaFoldDB" id="A0A315YCK9"/>
<dbReference type="Gene3D" id="3.40.50.12580">
    <property type="match status" value="1"/>
</dbReference>
<evidence type="ECO:0000259" key="7">
    <source>
        <dbReference type="Pfam" id="PF00534"/>
    </source>
</evidence>
<dbReference type="EMBL" id="MZGS01000006">
    <property type="protein sequence ID" value="PWB88342.1"/>
    <property type="molecule type" value="Genomic_DNA"/>
</dbReference>
<dbReference type="RefSeq" id="WP_116591069.1">
    <property type="nucleotide sequence ID" value="NZ_MZGS01000006.1"/>
</dbReference>
<dbReference type="GO" id="GO:0047355">
    <property type="term" value="F:CDP-glycerol glycerophosphotransferase activity"/>
    <property type="evidence" value="ECO:0007669"/>
    <property type="project" value="UniProtKB-EC"/>
</dbReference>
<dbReference type="PANTHER" id="PTHR37316:SF3">
    <property type="entry name" value="TEICHOIC ACID GLYCEROL-PHOSPHATE TRANSFERASE"/>
    <property type="match status" value="1"/>
</dbReference>
<dbReference type="InterPro" id="IPR007554">
    <property type="entry name" value="Glycerophosphate_synth"/>
</dbReference>
<dbReference type="Proteomes" id="UP000251717">
    <property type="component" value="Unassembled WGS sequence"/>
</dbReference>
<organism evidence="8 9">
    <name type="scientific">Methanobrevibacter thaueri</name>
    <dbReference type="NCBI Taxonomy" id="190975"/>
    <lineage>
        <taxon>Archaea</taxon>
        <taxon>Methanobacteriati</taxon>
        <taxon>Methanobacteriota</taxon>
        <taxon>Methanomada group</taxon>
        <taxon>Methanobacteria</taxon>
        <taxon>Methanobacteriales</taxon>
        <taxon>Methanobacteriaceae</taxon>
        <taxon>Methanobrevibacter</taxon>
    </lineage>
</organism>
<dbReference type="SUPFAM" id="SSF53756">
    <property type="entry name" value="UDP-Glycosyltransferase/glycogen phosphorylase"/>
    <property type="match status" value="2"/>
</dbReference>
<keyword evidence="3" id="KW-1003">Cell membrane</keyword>
<keyword evidence="6" id="KW-0472">Membrane</keyword>
<dbReference type="InterPro" id="IPR051612">
    <property type="entry name" value="Teichoic_Acid_Biosynth"/>
</dbReference>
<feature type="domain" description="Glycosyl transferase family 1" evidence="7">
    <location>
        <begin position="623"/>
        <end position="736"/>
    </location>
</feature>
<evidence type="ECO:0000256" key="2">
    <source>
        <dbReference type="ARBA" id="ARBA00010488"/>
    </source>
</evidence>
<dbReference type="Gene3D" id="3.40.50.2000">
    <property type="entry name" value="Glycogen Phosphorylase B"/>
    <property type="match status" value="2"/>
</dbReference>
<dbReference type="GO" id="GO:0005886">
    <property type="term" value="C:plasma membrane"/>
    <property type="evidence" value="ECO:0007669"/>
    <property type="project" value="UniProtKB-SubCell"/>
</dbReference>
<evidence type="ECO:0000256" key="3">
    <source>
        <dbReference type="ARBA" id="ARBA00022475"/>
    </source>
</evidence>
<evidence type="ECO:0000313" key="9">
    <source>
        <dbReference type="Proteomes" id="UP000251717"/>
    </source>
</evidence>
<dbReference type="InterPro" id="IPR001296">
    <property type="entry name" value="Glyco_trans_1"/>
</dbReference>
<dbReference type="PANTHER" id="PTHR37316">
    <property type="entry name" value="TEICHOIC ACID GLYCEROL-PHOSPHATE PRIMASE"/>
    <property type="match status" value="1"/>
</dbReference>
<comment type="subcellular location">
    <subcellularLocation>
        <location evidence="1">Cell membrane</location>
        <topology evidence="1">Peripheral membrane protein</topology>
    </subcellularLocation>
</comment>
<evidence type="ECO:0000313" key="8">
    <source>
        <dbReference type="EMBL" id="PWB88342.1"/>
    </source>
</evidence>
<evidence type="ECO:0000256" key="4">
    <source>
        <dbReference type="ARBA" id="ARBA00022679"/>
    </source>
</evidence>
<reference evidence="8 9" key="1">
    <citation type="submission" date="2017-03" db="EMBL/GenBank/DDBJ databases">
        <title>Genome sequence of Methanobrevibacter thaueri.</title>
        <authorList>
            <person name="Poehlein A."/>
            <person name="Seedorf H."/>
            <person name="Daniel R."/>
        </authorList>
    </citation>
    <scope>NUCLEOTIDE SEQUENCE [LARGE SCALE GENOMIC DNA]</scope>
    <source>
        <strain evidence="8 9">DSM 11995</strain>
    </source>
</reference>
<keyword evidence="5" id="KW-0777">Teichoic acid biosynthesis</keyword>
<evidence type="ECO:0000256" key="1">
    <source>
        <dbReference type="ARBA" id="ARBA00004202"/>
    </source>
</evidence>
<dbReference type="Pfam" id="PF04464">
    <property type="entry name" value="Glyphos_transf"/>
    <property type="match status" value="1"/>
</dbReference>
<keyword evidence="4 8" id="KW-0808">Transferase</keyword>
<evidence type="ECO:0000256" key="6">
    <source>
        <dbReference type="ARBA" id="ARBA00023136"/>
    </source>
</evidence>
<protein>
    <submittedName>
        <fullName evidence="8">CDP-glycerol:poly(Glycerophosphate) glycerophosphotransferase</fullName>
        <ecNumber evidence="8">2.7.8.12</ecNumber>
    </submittedName>
</protein>
<comment type="similarity">
    <text evidence="2">Belongs to the CDP-glycerol glycerophosphotransferase family.</text>
</comment>
<dbReference type="OrthoDB" id="78053at2157"/>